<keyword evidence="3" id="KW-1185">Reference proteome</keyword>
<feature type="chain" id="PRO_5023893576" description="Secreted protein" evidence="1">
    <location>
        <begin position="21"/>
        <end position="78"/>
    </location>
</feature>
<evidence type="ECO:0000313" key="3">
    <source>
        <dbReference type="Proteomes" id="UP000327439"/>
    </source>
</evidence>
<feature type="signal peptide" evidence="1">
    <location>
        <begin position="1"/>
        <end position="20"/>
    </location>
</feature>
<reference evidence="3" key="1">
    <citation type="journal article" date="2020" name="Nat. Genet.">
        <title>Genomic diversifications of five Gossypium allopolyploid species and their impact on cotton improvement.</title>
        <authorList>
            <person name="Chen Z.J."/>
            <person name="Sreedasyam A."/>
            <person name="Ando A."/>
            <person name="Song Q."/>
            <person name="De Santiago L.M."/>
            <person name="Hulse-Kemp A.M."/>
            <person name="Ding M."/>
            <person name="Ye W."/>
            <person name="Kirkbride R.C."/>
            <person name="Jenkins J."/>
            <person name="Plott C."/>
            <person name="Lovell J."/>
            <person name="Lin Y.M."/>
            <person name="Vaughn R."/>
            <person name="Liu B."/>
            <person name="Simpson S."/>
            <person name="Scheffler B.E."/>
            <person name="Wen L."/>
            <person name="Saski C.A."/>
            <person name="Grover C.E."/>
            <person name="Hu G."/>
            <person name="Conover J.L."/>
            <person name="Carlson J.W."/>
            <person name="Shu S."/>
            <person name="Boston L.B."/>
            <person name="Williams M."/>
            <person name="Peterson D.G."/>
            <person name="McGee K."/>
            <person name="Jones D.C."/>
            <person name="Wendel J.F."/>
            <person name="Stelly D.M."/>
            <person name="Grimwood J."/>
            <person name="Schmutz J."/>
        </authorList>
    </citation>
    <scope>NUCLEOTIDE SEQUENCE [LARGE SCALE GENOMIC DNA]</scope>
    <source>
        <strain evidence="3">cv. 3-79</strain>
    </source>
</reference>
<evidence type="ECO:0008006" key="4">
    <source>
        <dbReference type="Google" id="ProtNLM"/>
    </source>
</evidence>
<dbReference type="Proteomes" id="UP000327439">
    <property type="component" value="Chromosome A09"/>
</dbReference>
<name>A0A5J5UDZ5_GOSBA</name>
<proteinExistence type="predicted"/>
<sequence length="78" mass="9271">MVLFFFLFFCFWFWYRPGQNGHITMCNALIYFGVFCMDAPLVKLACLVEYDFVYLAYIHQQFTKGLLSKINLNMNLSC</sequence>
<gene>
    <name evidence="2" type="ORF">ES319_A09G128000v1</name>
</gene>
<keyword evidence="1" id="KW-0732">Signal</keyword>
<accession>A0A5J5UDZ5</accession>
<evidence type="ECO:0000256" key="1">
    <source>
        <dbReference type="SAM" id="SignalP"/>
    </source>
</evidence>
<dbReference type="EMBL" id="CM018210">
    <property type="protein sequence ID" value="KAB2065976.1"/>
    <property type="molecule type" value="Genomic_DNA"/>
</dbReference>
<protein>
    <recommendedName>
        <fullName evidence="4">Secreted protein</fullName>
    </recommendedName>
</protein>
<organism evidence="2 3">
    <name type="scientific">Gossypium barbadense</name>
    <name type="common">Sea Island cotton</name>
    <name type="synonym">Hibiscus barbadensis</name>
    <dbReference type="NCBI Taxonomy" id="3634"/>
    <lineage>
        <taxon>Eukaryota</taxon>
        <taxon>Viridiplantae</taxon>
        <taxon>Streptophyta</taxon>
        <taxon>Embryophyta</taxon>
        <taxon>Tracheophyta</taxon>
        <taxon>Spermatophyta</taxon>
        <taxon>Magnoliopsida</taxon>
        <taxon>eudicotyledons</taxon>
        <taxon>Gunneridae</taxon>
        <taxon>Pentapetalae</taxon>
        <taxon>rosids</taxon>
        <taxon>malvids</taxon>
        <taxon>Malvales</taxon>
        <taxon>Malvaceae</taxon>
        <taxon>Malvoideae</taxon>
        <taxon>Gossypium</taxon>
    </lineage>
</organism>
<evidence type="ECO:0000313" key="2">
    <source>
        <dbReference type="EMBL" id="KAB2065976.1"/>
    </source>
</evidence>
<dbReference type="AlphaFoldDB" id="A0A5J5UDZ5"/>